<keyword evidence="3" id="KW-0479">Metal-binding</keyword>
<evidence type="ECO:0000256" key="10">
    <source>
        <dbReference type="PROSITE-ProRule" id="PRU00152"/>
    </source>
</evidence>
<feature type="domain" description="Lipoxygenase" evidence="12">
    <location>
        <begin position="11"/>
        <end position="218"/>
    </location>
</feature>
<comment type="similarity">
    <text evidence="1">Belongs to the lipoxygenase family.</text>
</comment>
<keyword evidence="7" id="KW-0560">Oxidoreductase</keyword>
<dbReference type="Gene3D" id="4.10.375.10">
    <property type="entry name" value="Lipoxygenase-1, Domain 2"/>
    <property type="match status" value="1"/>
</dbReference>
<keyword evidence="8" id="KW-0443">Lipid metabolism</keyword>
<dbReference type="GO" id="GO:0034440">
    <property type="term" value="P:lipid oxidation"/>
    <property type="evidence" value="ECO:0007669"/>
    <property type="project" value="InterPro"/>
</dbReference>
<evidence type="ECO:0000256" key="4">
    <source>
        <dbReference type="ARBA" id="ARBA00022767"/>
    </source>
</evidence>
<evidence type="ECO:0000256" key="6">
    <source>
        <dbReference type="ARBA" id="ARBA00022964"/>
    </source>
</evidence>
<dbReference type="AlphaFoldDB" id="A0A7J7LBC4"/>
<dbReference type="Gene3D" id="4.10.372.10">
    <property type="entry name" value="Lipoxygenase-1, Domain 3"/>
    <property type="match status" value="1"/>
</dbReference>
<dbReference type="InterPro" id="IPR027433">
    <property type="entry name" value="Lipoxygenase_dom_3"/>
</dbReference>
<evidence type="ECO:0000256" key="5">
    <source>
        <dbReference type="ARBA" id="ARBA00022832"/>
    </source>
</evidence>
<dbReference type="OrthoDB" id="407298at2759"/>
<comment type="caution">
    <text evidence="13">The sequence shown here is derived from an EMBL/GenBank/DDBJ whole genome shotgun (WGS) entry which is preliminary data.</text>
</comment>
<evidence type="ECO:0000313" key="13">
    <source>
        <dbReference type="EMBL" id="KAF6139868.1"/>
    </source>
</evidence>
<dbReference type="GO" id="GO:0046872">
    <property type="term" value="F:metal ion binding"/>
    <property type="evidence" value="ECO:0007669"/>
    <property type="project" value="UniProtKB-KW"/>
</dbReference>
<feature type="non-terminal residue" evidence="13">
    <location>
        <position position="1"/>
    </location>
</feature>
<dbReference type="InterPro" id="IPR001024">
    <property type="entry name" value="PLAT/LH2_dom"/>
</dbReference>
<evidence type="ECO:0000256" key="1">
    <source>
        <dbReference type="ARBA" id="ARBA00009419"/>
    </source>
</evidence>
<evidence type="ECO:0008006" key="15">
    <source>
        <dbReference type="Google" id="ProtNLM"/>
    </source>
</evidence>
<keyword evidence="14" id="KW-1185">Reference proteome</keyword>
<dbReference type="PROSITE" id="PS51393">
    <property type="entry name" value="LIPOXYGENASE_3"/>
    <property type="match status" value="1"/>
</dbReference>
<evidence type="ECO:0000256" key="8">
    <source>
        <dbReference type="ARBA" id="ARBA00023098"/>
    </source>
</evidence>
<dbReference type="InterPro" id="IPR001246">
    <property type="entry name" value="LipOase_plant"/>
</dbReference>
<dbReference type="PROSITE" id="PS50095">
    <property type="entry name" value="PLAT"/>
    <property type="match status" value="1"/>
</dbReference>
<dbReference type="InterPro" id="IPR000907">
    <property type="entry name" value="LipOase"/>
</dbReference>
<comment type="caution">
    <text evidence="10">Lacks conserved residue(s) required for the propagation of feature annotation.</text>
</comment>
<evidence type="ECO:0000256" key="7">
    <source>
        <dbReference type="ARBA" id="ARBA00023002"/>
    </source>
</evidence>
<dbReference type="InterPro" id="IPR013819">
    <property type="entry name" value="LipOase_C"/>
</dbReference>
<keyword evidence="5" id="KW-0276">Fatty acid metabolism</keyword>
<sequence>IVEQRFSEGPIFFPENSWIQSRETEPESRIILRNQKGERKHFERVYDYATYNDLGNPEKDDDLARTVPGSHERPYPRCCRTGQLPTNTDSYSESRVEKPDPVYIPRDETFEETKQVYLSSSHLKAVFHNLLPSLAATFSNKDTPFTCITKIGKLYNYGVLGKHNEDQKDIFEKLLLSSLIKKAVNAREGLFKYSIPAIISSMQYIYAENIYYHSASFC</sequence>
<proteinExistence type="inferred from homology"/>
<dbReference type="GO" id="GO:0031408">
    <property type="term" value="P:oxylipin biosynthetic process"/>
    <property type="evidence" value="ECO:0007669"/>
    <property type="project" value="UniProtKB-KW"/>
</dbReference>
<dbReference type="InterPro" id="IPR036226">
    <property type="entry name" value="LipOase_C_sf"/>
</dbReference>
<evidence type="ECO:0000256" key="9">
    <source>
        <dbReference type="ARBA" id="ARBA00023160"/>
    </source>
</evidence>
<feature type="domain" description="PLAT" evidence="11">
    <location>
        <begin position="1"/>
        <end position="33"/>
    </location>
</feature>
<organism evidence="13 14">
    <name type="scientific">Kingdonia uniflora</name>
    <dbReference type="NCBI Taxonomy" id="39325"/>
    <lineage>
        <taxon>Eukaryota</taxon>
        <taxon>Viridiplantae</taxon>
        <taxon>Streptophyta</taxon>
        <taxon>Embryophyta</taxon>
        <taxon>Tracheophyta</taxon>
        <taxon>Spermatophyta</taxon>
        <taxon>Magnoliopsida</taxon>
        <taxon>Ranunculales</taxon>
        <taxon>Circaeasteraceae</taxon>
        <taxon>Kingdonia</taxon>
    </lineage>
</organism>
<dbReference type="GO" id="GO:0016702">
    <property type="term" value="F:oxidoreductase activity, acting on single donors with incorporation of molecular oxygen, incorporation of two atoms of oxygen"/>
    <property type="evidence" value="ECO:0007669"/>
    <property type="project" value="InterPro"/>
</dbReference>
<keyword evidence="2" id="KW-0444">Lipid biosynthesis</keyword>
<dbReference type="GO" id="GO:0006633">
    <property type="term" value="P:fatty acid biosynthetic process"/>
    <property type="evidence" value="ECO:0007669"/>
    <property type="project" value="UniProtKB-KW"/>
</dbReference>
<dbReference type="Pfam" id="PF00305">
    <property type="entry name" value="Lipoxygenase"/>
    <property type="match status" value="1"/>
</dbReference>
<evidence type="ECO:0000256" key="3">
    <source>
        <dbReference type="ARBA" id="ARBA00022723"/>
    </source>
</evidence>
<evidence type="ECO:0000256" key="2">
    <source>
        <dbReference type="ARBA" id="ARBA00022516"/>
    </source>
</evidence>
<keyword evidence="6" id="KW-0223">Dioxygenase</keyword>
<evidence type="ECO:0000259" key="11">
    <source>
        <dbReference type="PROSITE" id="PS50095"/>
    </source>
</evidence>
<keyword evidence="9" id="KW-0275">Fatty acid biosynthesis</keyword>
<dbReference type="EMBL" id="JACGCM010002435">
    <property type="protein sequence ID" value="KAF6139868.1"/>
    <property type="molecule type" value="Genomic_DNA"/>
</dbReference>
<dbReference type="Proteomes" id="UP000541444">
    <property type="component" value="Unassembled WGS sequence"/>
</dbReference>
<evidence type="ECO:0000313" key="14">
    <source>
        <dbReference type="Proteomes" id="UP000541444"/>
    </source>
</evidence>
<dbReference type="SUPFAM" id="SSF48484">
    <property type="entry name" value="Lipoxigenase"/>
    <property type="match status" value="1"/>
</dbReference>
<dbReference type="PANTHER" id="PTHR11771">
    <property type="entry name" value="LIPOXYGENASE"/>
    <property type="match status" value="1"/>
</dbReference>
<gene>
    <name evidence="13" type="ORF">GIB67_009715</name>
</gene>
<dbReference type="PRINTS" id="PR00468">
    <property type="entry name" value="PLTLPOXGNASE"/>
</dbReference>
<name>A0A7J7LBC4_9MAGN</name>
<reference evidence="13 14" key="1">
    <citation type="journal article" date="2020" name="IScience">
        <title>Genome Sequencing of the Endangered Kingdonia uniflora (Circaeasteraceae, Ranunculales) Reveals Potential Mechanisms of Evolutionary Specialization.</title>
        <authorList>
            <person name="Sun Y."/>
            <person name="Deng T."/>
            <person name="Zhang A."/>
            <person name="Moore M.J."/>
            <person name="Landis J.B."/>
            <person name="Lin N."/>
            <person name="Zhang H."/>
            <person name="Zhang X."/>
            <person name="Huang J."/>
            <person name="Zhang X."/>
            <person name="Sun H."/>
            <person name="Wang H."/>
        </authorList>
    </citation>
    <scope>NUCLEOTIDE SEQUENCE [LARGE SCALE GENOMIC DNA]</scope>
    <source>
        <strain evidence="13">TB1705</strain>
        <tissue evidence="13">Leaf</tissue>
    </source>
</reference>
<evidence type="ECO:0000259" key="12">
    <source>
        <dbReference type="PROSITE" id="PS51393"/>
    </source>
</evidence>
<keyword evidence="4" id="KW-0925">Oxylipin biosynthesis</keyword>
<protein>
    <recommendedName>
        <fullName evidence="15">Lipoxygenase domain-containing protein</fullName>
    </recommendedName>
</protein>
<accession>A0A7J7LBC4</accession>